<evidence type="ECO:0000256" key="5">
    <source>
        <dbReference type="ARBA" id="ARBA00022793"/>
    </source>
</evidence>
<feature type="non-terminal residue" evidence="8">
    <location>
        <position position="172"/>
    </location>
</feature>
<dbReference type="PANTHER" id="PTHR43466">
    <property type="entry name" value="2-OXO-4-HYDROXY-4-CARBOXY-5-UREIDOIMIDAZOLINE DECARBOXYLASE-RELATED"/>
    <property type="match status" value="1"/>
</dbReference>
<proteinExistence type="predicted"/>
<accession>A0A9E7FSK1</accession>
<dbReference type="EC" id="4.1.1.97" evidence="3"/>
<evidence type="ECO:0000259" key="7">
    <source>
        <dbReference type="Pfam" id="PF09349"/>
    </source>
</evidence>
<dbReference type="SUPFAM" id="SSF49472">
    <property type="entry name" value="Transthyretin (synonym: prealbumin)"/>
    <property type="match status" value="1"/>
</dbReference>
<dbReference type="Gene3D" id="2.60.40.180">
    <property type="entry name" value="Transthyretin/hydroxyisourate hydrolase domain"/>
    <property type="match status" value="1"/>
</dbReference>
<name>A0A9E7FSK1_9LILI</name>
<evidence type="ECO:0000256" key="6">
    <source>
        <dbReference type="ARBA" id="ARBA00023239"/>
    </source>
</evidence>
<dbReference type="SUPFAM" id="SSF158694">
    <property type="entry name" value="UraD-Like"/>
    <property type="match status" value="1"/>
</dbReference>
<comment type="pathway">
    <text evidence="2">Purine metabolism; urate degradation; (S)-allantoin from urate: step 3/3.</text>
</comment>
<organism evidence="8 9">
    <name type="scientific">Musa troglodytarum</name>
    <name type="common">fe'i banana</name>
    <dbReference type="NCBI Taxonomy" id="320322"/>
    <lineage>
        <taxon>Eukaryota</taxon>
        <taxon>Viridiplantae</taxon>
        <taxon>Streptophyta</taxon>
        <taxon>Embryophyta</taxon>
        <taxon>Tracheophyta</taxon>
        <taxon>Spermatophyta</taxon>
        <taxon>Magnoliopsida</taxon>
        <taxon>Liliopsida</taxon>
        <taxon>Zingiberales</taxon>
        <taxon>Musaceae</taxon>
        <taxon>Musa</taxon>
    </lineage>
</organism>
<keyword evidence="9" id="KW-1185">Reference proteome</keyword>
<dbReference type="AlphaFoldDB" id="A0A9E7FSK1"/>
<dbReference type="OrthoDB" id="10265230at2759"/>
<dbReference type="Pfam" id="PF09349">
    <property type="entry name" value="OHCU_decarbox"/>
    <property type="match status" value="1"/>
</dbReference>
<dbReference type="GO" id="GO:0016787">
    <property type="term" value="F:hydrolase activity"/>
    <property type="evidence" value="ECO:0007669"/>
    <property type="project" value="UniProtKB-KW"/>
</dbReference>
<gene>
    <name evidence="8" type="ORF">MUK42_06871</name>
</gene>
<evidence type="ECO:0000256" key="2">
    <source>
        <dbReference type="ARBA" id="ARBA00004754"/>
    </source>
</evidence>
<dbReference type="PANTHER" id="PTHR43466:SF1">
    <property type="entry name" value="2-OXO-4-HYDROXY-4-CARBOXY-5-UREIDOIMIDAZOLINE DECARBOXYLASE-RELATED"/>
    <property type="match status" value="1"/>
</dbReference>
<keyword evidence="5" id="KW-0210">Decarboxylase</keyword>
<dbReference type="Proteomes" id="UP001055439">
    <property type="component" value="Chromosome 4"/>
</dbReference>
<evidence type="ECO:0000256" key="3">
    <source>
        <dbReference type="ARBA" id="ARBA00012257"/>
    </source>
</evidence>
<dbReference type="InterPro" id="IPR036817">
    <property type="entry name" value="Transthyretin/HIU_hydrolase_sf"/>
</dbReference>
<evidence type="ECO:0000256" key="1">
    <source>
        <dbReference type="ARBA" id="ARBA00001163"/>
    </source>
</evidence>
<keyword evidence="6" id="KW-0456">Lyase</keyword>
<dbReference type="InterPro" id="IPR018020">
    <property type="entry name" value="OHCU_decarboxylase"/>
</dbReference>
<reference evidence="8" key="1">
    <citation type="submission" date="2022-05" db="EMBL/GenBank/DDBJ databases">
        <title>The Musa troglodytarum L. genome provides insights into the mechanism of non-climacteric behaviour and enrichment of carotenoids.</title>
        <authorList>
            <person name="Wang J."/>
        </authorList>
    </citation>
    <scope>NUCLEOTIDE SEQUENCE</scope>
    <source>
        <tissue evidence="8">Leaf</tissue>
    </source>
</reference>
<protein>
    <recommendedName>
        <fullName evidence="3">2-oxo-4-hydroxy-4-carboxy-5-ureidoimidazoline decarboxylase</fullName>
        <ecNumber evidence="3">4.1.1.97</ecNumber>
    </recommendedName>
</protein>
<dbReference type="Gene3D" id="1.10.3330.10">
    <property type="entry name" value="Oxo-4-hydroxy-4-carboxy-5-ureidoimidazoline decarboxylase"/>
    <property type="match status" value="1"/>
</dbReference>
<sequence>MARGRLGSPGDRSHLSVFSQWSKEEQSAAMATDTESTFQELMEWNARSREKFGFVFLICTSGRGTQQILAELKVSFLLDEKKISLVYGFRCDSKSPIATHVLDVARASPASGMEVHLEMWKGAQRHPSSTNRELADTALVKLFSNQYRWLQWPSDVHSLVHHRWLLPNKFQR</sequence>
<dbReference type="GO" id="GO:0051997">
    <property type="term" value="F:2-oxo-4-hydroxy-4-carboxy-5-ureidoimidazoline decarboxylase activity"/>
    <property type="evidence" value="ECO:0007669"/>
    <property type="project" value="UniProtKB-EC"/>
</dbReference>
<evidence type="ECO:0000313" key="9">
    <source>
        <dbReference type="Proteomes" id="UP001055439"/>
    </source>
</evidence>
<comment type="catalytic activity">
    <reaction evidence="1">
        <text>5-hydroxy-2-oxo-4-ureido-2,5-dihydro-1H-imidazole-5-carboxylate + H(+) = (S)-allantoin + CO2</text>
        <dbReference type="Rhea" id="RHEA:26301"/>
        <dbReference type="ChEBI" id="CHEBI:15378"/>
        <dbReference type="ChEBI" id="CHEBI:15678"/>
        <dbReference type="ChEBI" id="CHEBI:16526"/>
        <dbReference type="ChEBI" id="CHEBI:58639"/>
        <dbReference type="EC" id="4.1.1.97"/>
    </reaction>
</comment>
<dbReference type="GO" id="GO:0006144">
    <property type="term" value="P:purine nucleobase metabolic process"/>
    <property type="evidence" value="ECO:0007669"/>
    <property type="project" value="UniProtKB-KW"/>
</dbReference>
<dbReference type="InterPro" id="IPR036778">
    <property type="entry name" value="OHCU_decarboxylase_sf"/>
</dbReference>
<keyword evidence="4" id="KW-0659">Purine metabolism</keyword>
<evidence type="ECO:0000256" key="4">
    <source>
        <dbReference type="ARBA" id="ARBA00022631"/>
    </source>
</evidence>
<dbReference type="EMBL" id="CP097506">
    <property type="protein sequence ID" value="URD99222.1"/>
    <property type="molecule type" value="Genomic_DNA"/>
</dbReference>
<keyword evidence="8" id="KW-0378">Hydrolase</keyword>
<evidence type="ECO:0000313" key="8">
    <source>
        <dbReference type="EMBL" id="URD99222.1"/>
    </source>
</evidence>
<dbReference type="GO" id="GO:0005777">
    <property type="term" value="C:peroxisome"/>
    <property type="evidence" value="ECO:0007669"/>
    <property type="project" value="TreeGrafter"/>
</dbReference>
<feature type="domain" description="Oxo-4-hydroxy-4-carboxy-5-ureidoimidazoline decarboxylase" evidence="7">
    <location>
        <begin position="16"/>
        <end position="73"/>
    </location>
</feature>
<dbReference type="GO" id="GO:0019628">
    <property type="term" value="P:urate catabolic process"/>
    <property type="evidence" value="ECO:0007669"/>
    <property type="project" value="TreeGrafter"/>
</dbReference>